<comment type="caution">
    <text evidence="2">The sequence shown here is derived from an EMBL/GenBank/DDBJ whole genome shotgun (WGS) entry which is preliminary data.</text>
</comment>
<dbReference type="InterPro" id="IPR036665">
    <property type="entry name" value="PTS_IIA_glucitol/sorbitol_sf"/>
</dbReference>
<dbReference type="Gene3D" id="2.40.33.40">
    <property type="entry name" value="Phosphotransferase system, glucitol/sorbitol-specific IIA component"/>
    <property type="match status" value="1"/>
</dbReference>
<protein>
    <submittedName>
        <fullName evidence="2">Uncharacterized protein</fullName>
    </submittedName>
</protein>
<gene>
    <name evidence="2" type="ORF">FC15_GL001804</name>
</gene>
<proteinExistence type="predicted"/>
<reference evidence="2 3" key="1">
    <citation type="journal article" date="2015" name="Genome Announc.">
        <title>Expanding the biotechnology potential of lactobacilli through comparative genomics of 213 strains and associated genera.</title>
        <authorList>
            <person name="Sun Z."/>
            <person name="Harris H.M."/>
            <person name="McCann A."/>
            <person name="Guo C."/>
            <person name="Argimon S."/>
            <person name="Zhang W."/>
            <person name="Yang X."/>
            <person name="Jeffery I.B."/>
            <person name="Cooney J.C."/>
            <person name="Kagawa T.F."/>
            <person name="Liu W."/>
            <person name="Song Y."/>
            <person name="Salvetti E."/>
            <person name="Wrobel A."/>
            <person name="Rasinkangas P."/>
            <person name="Parkhill J."/>
            <person name="Rea M.C."/>
            <person name="O'Sullivan O."/>
            <person name="Ritari J."/>
            <person name="Douillard F.P."/>
            <person name="Paul Ross R."/>
            <person name="Yang R."/>
            <person name="Briner A.E."/>
            <person name="Felis G.E."/>
            <person name="de Vos W.M."/>
            <person name="Barrangou R."/>
            <person name="Klaenhammer T.R."/>
            <person name="Caufield P.W."/>
            <person name="Cui Y."/>
            <person name="Zhang H."/>
            <person name="O'Toole P.W."/>
        </authorList>
    </citation>
    <scope>NUCLEOTIDE SEQUENCE [LARGE SCALE GENOMIC DNA]</scope>
    <source>
        <strain evidence="2 3">DSM 17758</strain>
    </source>
</reference>
<dbReference type="EMBL" id="AZFX01000060">
    <property type="protein sequence ID" value="KRM09013.1"/>
    <property type="molecule type" value="Genomic_DNA"/>
</dbReference>
<dbReference type="STRING" id="1423735.FC15_GL001804"/>
<sequence length="113" mass="12595">MGPQALEDQDPMVILFDETASETLRQVAVIQQFDDETAQQQLELHAGDELVIDDQHLPIDAVGSLVNENLQTIGHVTLIFSDAGPADLHNAIYFRGQPKPNFRVGTQLIYRLK</sequence>
<evidence type="ECO:0000256" key="1">
    <source>
        <dbReference type="PROSITE-ProRule" id="PRU00420"/>
    </source>
</evidence>
<dbReference type="GO" id="GO:0016301">
    <property type="term" value="F:kinase activity"/>
    <property type="evidence" value="ECO:0007669"/>
    <property type="project" value="TreeGrafter"/>
</dbReference>
<name>A0A0R1VUC8_9LACO</name>
<dbReference type="PROSITE" id="PS51097">
    <property type="entry name" value="PTS_EIIA_TYPE_5"/>
    <property type="match status" value="1"/>
</dbReference>
<keyword evidence="3" id="KW-1185">Reference proteome</keyword>
<evidence type="ECO:0000313" key="3">
    <source>
        <dbReference type="Proteomes" id="UP000051315"/>
    </source>
</evidence>
<evidence type="ECO:0000313" key="2">
    <source>
        <dbReference type="EMBL" id="KRM09013.1"/>
    </source>
</evidence>
<dbReference type="PANTHER" id="PTHR40398:SF1">
    <property type="entry name" value="PTS SYSTEM GLUCITOL_SORBITOL-SPECIFIC EIIA COMPONENT"/>
    <property type="match status" value="1"/>
</dbReference>
<dbReference type="GO" id="GO:0009401">
    <property type="term" value="P:phosphoenolpyruvate-dependent sugar phosphotransferase system"/>
    <property type="evidence" value="ECO:0007669"/>
    <property type="project" value="InterPro"/>
</dbReference>
<organism evidence="2 3">
    <name type="scientific">Lapidilactobacillus concavus DSM 17758</name>
    <dbReference type="NCBI Taxonomy" id="1423735"/>
    <lineage>
        <taxon>Bacteria</taxon>
        <taxon>Bacillati</taxon>
        <taxon>Bacillota</taxon>
        <taxon>Bacilli</taxon>
        <taxon>Lactobacillales</taxon>
        <taxon>Lactobacillaceae</taxon>
        <taxon>Lapidilactobacillus</taxon>
    </lineage>
</organism>
<comment type="caution">
    <text evidence="1">Lacks conserved residue(s) required for the propagation of feature annotation.</text>
</comment>
<dbReference type="GO" id="GO:0008982">
    <property type="term" value="F:protein-N(PI)-phosphohistidine-sugar phosphotransferase activity"/>
    <property type="evidence" value="ECO:0007669"/>
    <property type="project" value="InterPro"/>
</dbReference>
<dbReference type="GO" id="GO:0005737">
    <property type="term" value="C:cytoplasm"/>
    <property type="evidence" value="ECO:0007669"/>
    <property type="project" value="InterPro"/>
</dbReference>
<dbReference type="AlphaFoldDB" id="A0A0R1VUC8"/>
<dbReference type="PANTHER" id="PTHR40398">
    <property type="entry name" value="PTS SYSTEM GLUCITOL/SORBITOL-SPECIFIC EIIA COMPONENT"/>
    <property type="match status" value="1"/>
</dbReference>
<dbReference type="Proteomes" id="UP000051315">
    <property type="component" value="Unassembled WGS sequence"/>
</dbReference>
<dbReference type="Pfam" id="PF03829">
    <property type="entry name" value="PTSIIA_gutA"/>
    <property type="match status" value="1"/>
</dbReference>
<accession>A0A0R1VUC8</accession>
<dbReference type="InterPro" id="IPR004716">
    <property type="entry name" value="PTS_IIA_glucitol/sorbitol-sp"/>
</dbReference>
<dbReference type="SUPFAM" id="SSF141530">
    <property type="entry name" value="PTSIIA/GutA-like"/>
    <property type="match status" value="1"/>
</dbReference>
<dbReference type="PATRIC" id="fig|1423735.3.peg.1875"/>